<dbReference type="InterPro" id="IPR043502">
    <property type="entry name" value="DNA/RNA_pol_sf"/>
</dbReference>
<proteinExistence type="predicted"/>
<evidence type="ECO:0000313" key="2">
    <source>
        <dbReference type="EMBL" id="USS88505.1"/>
    </source>
</evidence>
<feature type="domain" description="Reverse transcriptase" evidence="1">
    <location>
        <begin position="49"/>
        <end position="352"/>
    </location>
</feature>
<dbReference type="PANTHER" id="PTHR34047">
    <property type="entry name" value="NUCLEAR INTRON MATURASE 1, MITOCHONDRIAL-RELATED"/>
    <property type="match status" value="1"/>
</dbReference>
<gene>
    <name evidence="2" type="ORF">M3M39_03250</name>
</gene>
<accession>A0ABY5BV16</accession>
<dbReference type="RefSeq" id="WP_252797798.1">
    <property type="nucleotide sequence ID" value="NZ_CP097118.1"/>
</dbReference>
<dbReference type="PROSITE" id="PS50878">
    <property type="entry name" value="RT_POL"/>
    <property type="match status" value="1"/>
</dbReference>
<protein>
    <submittedName>
        <fullName evidence="2">Reverse transcriptase/maturase family protein</fullName>
    </submittedName>
</protein>
<keyword evidence="2" id="KW-0808">Transferase</keyword>
<keyword evidence="3" id="KW-1185">Reference proteome</keyword>
<name>A0ABY5BV16_9LACO</name>
<dbReference type="InterPro" id="IPR000477">
    <property type="entry name" value="RT_dom"/>
</dbReference>
<reference evidence="2" key="1">
    <citation type="submission" date="2022-05" db="EMBL/GenBank/DDBJ databases">
        <authorList>
            <person name="Oliphant S.A."/>
            <person name="Watson-Haigh N.S."/>
            <person name="Sumby K.M."/>
            <person name="Gardner J.M."/>
            <person name="Jiranek V."/>
        </authorList>
    </citation>
    <scope>NUCLEOTIDE SEQUENCE</scope>
    <source>
        <strain evidence="2">KI11_C11</strain>
    </source>
</reference>
<dbReference type="Pfam" id="PF00078">
    <property type="entry name" value="RVT_1"/>
    <property type="match status" value="1"/>
</dbReference>
<sequence>MIDVNKLKKEVFEELKDNSDNLINNYIHFDSRFSTNSLRRKLYNIYKNKNYVSNYRFLPFITVNIKKIKYNHETDKNRKPVKYKNRLISLAGHEDALIYSFYGKLLSKLYESYISNTDLNNVVLAYRSGKSNITGAKDVIDFIWKSNGCWIIKGDFSNFFDNLNHHLLLSNVEEIFSDVTENYKLNDDWKSVLTHLTKYRYIEKNKLLKGLGNKHFHNKYVNNRKEISELVRKKAIHFYKNRNGIPQGTSLSAVLANVYMIKFDNLISKDIKKYNGIYRRYSDDFVIVIPNNGCNRSTAIKIKKKVINDSEKQLKLKINDEKTKLLYFSKSNGNVVNENNNPTSFDYLGFSFNGNKVFLRNSTIYRFWYRGKRASRTFALRYNERELLKNYNLSYLKNKYIENRFPEISDKIRNKVINRLEYEKNSLLNGWSIKGRKKFTKMYLVDQSIPRSNLMWYADRAQKKFEEPIPSFDKLYKVDIIKPVKKKILKIQSMYHNLKEKECKITKHI</sequence>
<keyword evidence="2" id="KW-0695">RNA-directed DNA polymerase</keyword>
<dbReference type="Proteomes" id="UP001057025">
    <property type="component" value="Chromosome"/>
</dbReference>
<dbReference type="EMBL" id="CP097118">
    <property type="protein sequence ID" value="USS88505.1"/>
    <property type="molecule type" value="Genomic_DNA"/>
</dbReference>
<dbReference type="InterPro" id="IPR051083">
    <property type="entry name" value="GrpII_Intron_Splice-Mob/Def"/>
</dbReference>
<dbReference type="CDD" id="cd01651">
    <property type="entry name" value="RT_G2_intron"/>
    <property type="match status" value="1"/>
</dbReference>
<organism evidence="2 3">
    <name type="scientific">Fructilactobacillus hinvesii</name>
    <dbReference type="NCBI Taxonomy" id="2940300"/>
    <lineage>
        <taxon>Bacteria</taxon>
        <taxon>Bacillati</taxon>
        <taxon>Bacillota</taxon>
        <taxon>Bacilli</taxon>
        <taxon>Lactobacillales</taxon>
        <taxon>Lactobacillaceae</taxon>
        <taxon>Fructilactobacillus</taxon>
    </lineage>
</organism>
<evidence type="ECO:0000313" key="3">
    <source>
        <dbReference type="Proteomes" id="UP001057025"/>
    </source>
</evidence>
<evidence type="ECO:0000259" key="1">
    <source>
        <dbReference type="PROSITE" id="PS50878"/>
    </source>
</evidence>
<keyword evidence="2" id="KW-0548">Nucleotidyltransferase</keyword>
<dbReference type="PANTHER" id="PTHR34047:SF8">
    <property type="entry name" value="PROTEIN YKFC"/>
    <property type="match status" value="1"/>
</dbReference>
<dbReference type="SUPFAM" id="SSF56672">
    <property type="entry name" value="DNA/RNA polymerases"/>
    <property type="match status" value="1"/>
</dbReference>
<dbReference type="GO" id="GO:0003964">
    <property type="term" value="F:RNA-directed DNA polymerase activity"/>
    <property type="evidence" value="ECO:0007669"/>
    <property type="project" value="UniProtKB-KW"/>
</dbReference>